<dbReference type="EMBL" id="KN840475">
    <property type="protein sequence ID" value="KIP08719.1"/>
    <property type="molecule type" value="Genomic_DNA"/>
</dbReference>
<proteinExistence type="predicted"/>
<evidence type="ECO:0000256" key="2">
    <source>
        <dbReference type="SAM" id="SignalP"/>
    </source>
</evidence>
<organism evidence="3 4">
    <name type="scientific">Phlebiopsis gigantea (strain 11061_1 CR5-6)</name>
    <name type="common">White-rot fungus</name>
    <name type="synonym">Peniophora gigantea</name>
    <dbReference type="NCBI Taxonomy" id="745531"/>
    <lineage>
        <taxon>Eukaryota</taxon>
        <taxon>Fungi</taxon>
        <taxon>Dikarya</taxon>
        <taxon>Basidiomycota</taxon>
        <taxon>Agaricomycotina</taxon>
        <taxon>Agaricomycetes</taxon>
        <taxon>Polyporales</taxon>
        <taxon>Phanerochaetaceae</taxon>
        <taxon>Phlebiopsis</taxon>
    </lineage>
</organism>
<feature type="signal peptide" evidence="2">
    <location>
        <begin position="1"/>
        <end position="22"/>
    </location>
</feature>
<evidence type="ECO:0000313" key="3">
    <source>
        <dbReference type="EMBL" id="KIP08719.1"/>
    </source>
</evidence>
<dbReference type="PANTHER" id="PTHR40640:SF1">
    <property type="entry name" value="ANCHORED GLYCOPROTEIN, PUTATIVE (AFU_ORTHOLOGUE AFUA_8G04860)-RELATED"/>
    <property type="match status" value="1"/>
</dbReference>
<protein>
    <recommendedName>
        <fullName evidence="5">GPI anchored protein</fullName>
    </recommendedName>
</protein>
<name>A0A0C3NTU8_PHLG1</name>
<reference evidence="3 4" key="1">
    <citation type="journal article" date="2014" name="PLoS Genet.">
        <title>Analysis of the Phlebiopsis gigantea genome, transcriptome and secretome provides insight into its pioneer colonization strategies of wood.</title>
        <authorList>
            <person name="Hori C."/>
            <person name="Ishida T."/>
            <person name="Igarashi K."/>
            <person name="Samejima M."/>
            <person name="Suzuki H."/>
            <person name="Master E."/>
            <person name="Ferreira P."/>
            <person name="Ruiz-Duenas F.J."/>
            <person name="Held B."/>
            <person name="Canessa P."/>
            <person name="Larrondo L.F."/>
            <person name="Schmoll M."/>
            <person name="Druzhinina I.S."/>
            <person name="Kubicek C.P."/>
            <person name="Gaskell J.A."/>
            <person name="Kersten P."/>
            <person name="St John F."/>
            <person name="Glasner J."/>
            <person name="Sabat G."/>
            <person name="Splinter BonDurant S."/>
            <person name="Syed K."/>
            <person name="Yadav J."/>
            <person name="Mgbeahuruike A.C."/>
            <person name="Kovalchuk A."/>
            <person name="Asiegbu F.O."/>
            <person name="Lackner G."/>
            <person name="Hoffmeister D."/>
            <person name="Rencoret J."/>
            <person name="Gutierrez A."/>
            <person name="Sun H."/>
            <person name="Lindquist E."/>
            <person name="Barry K."/>
            <person name="Riley R."/>
            <person name="Grigoriev I.V."/>
            <person name="Henrissat B."/>
            <person name="Kues U."/>
            <person name="Berka R.M."/>
            <person name="Martinez A.T."/>
            <person name="Covert S.F."/>
            <person name="Blanchette R.A."/>
            <person name="Cullen D."/>
        </authorList>
    </citation>
    <scope>NUCLEOTIDE SEQUENCE [LARGE SCALE GENOMIC DNA]</scope>
    <source>
        <strain evidence="3 4">11061_1 CR5-6</strain>
    </source>
</reference>
<evidence type="ECO:0000313" key="4">
    <source>
        <dbReference type="Proteomes" id="UP000053257"/>
    </source>
</evidence>
<dbReference type="Proteomes" id="UP000053257">
    <property type="component" value="Unassembled WGS sequence"/>
</dbReference>
<keyword evidence="4" id="KW-1185">Reference proteome</keyword>
<dbReference type="AlphaFoldDB" id="A0A0C3NTU8"/>
<keyword evidence="2" id="KW-0732">Signal</keyword>
<feature type="compositionally biased region" description="Low complexity" evidence="1">
    <location>
        <begin position="149"/>
        <end position="182"/>
    </location>
</feature>
<evidence type="ECO:0000256" key="1">
    <source>
        <dbReference type="SAM" id="MobiDB-lite"/>
    </source>
</evidence>
<gene>
    <name evidence="3" type="ORF">PHLGIDRAFT_126799</name>
</gene>
<sequence>MPIKLALATTLLAVVLSDAVAAQTTLYIPGADPQPITASVLGVGSGGETTWLLGPGVSSGTLDDVGIPGPATLIEGPNTAKFIFDFPADSSSLEDDCEINDGVATCVVVVATDGTTVTATTTETVVPFTVQGGGPAPTAVTGSSTAVMSTPSAGSGAGTGASQTAGSTPSAGSSASSEASSSSSGAAAAIQTANGAGRMASGSMASAVAAGVALIAFL</sequence>
<feature type="region of interest" description="Disordered" evidence="1">
    <location>
        <begin position="131"/>
        <end position="182"/>
    </location>
</feature>
<dbReference type="STRING" id="745531.A0A0C3NTU8"/>
<feature type="chain" id="PRO_5002176530" description="GPI anchored protein" evidence="2">
    <location>
        <begin position="23"/>
        <end position="218"/>
    </location>
</feature>
<accession>A0A0C3NTU8</accession>
<dbReference type="PANTHER" id="PTHR40640">
    <property type="entry name" value="ANCHORED GLYCOPROTEIN, PUTATIVE (AFU_ORTHOLOGUE AFUA_8G04860)-RELATED"/>
    <property type="match status" value="1"/>
</dbReference>
<evidence type="ECO:0008006" key="5">
    <source>
        <dbReference type="Google" id="ProtNLM"/>
    </source>
</evidence>
<dbReference type="HOGENOM" id="CLU_104696_0_0_1"/>
<dbReference type="OrthoDB" id="4991875at2759"/>